<keyword evidence="1 5" id="KW-0963">Cytoplasm</keyword>
<keyword evidence="9" id="KW-1185">Reference proteome</keyword>
<evidence type="ECO:0000256" key="3">
    <source>
        <dbReference type="ARBA" id="ARBA00022552"/>
    </source>
</evidence>
<dbReference type="EMBL" id="JAUQTB010000002">
    <property type="protein sequence ID" value="MDO7905860.1"/>
    <property type="molecule type" value="Genomic_DNA"/>
</dbReference>
<keyword evidence="2 5" id="KW-0690">Ribosome biogenesis</keyword>
<dbReference type="RefSeq" id="WP_305023056.1">
    <property type="nucleotide sequence ID" value="NZ_JAUQTB010000002.1"/>
</dbReference>
<comment type="domain">
    <text evidence="5">The PRC barrel domain binds ribosomal protein uS19.</text>
</comment>
<dbReference type="Proteomes" id="UP001240171">
    <property type="component" value="Unassembled WGS sequence"/>
</dbReference>
<dbReference type="PANTHER" id="PTHR33692:SF1">
    <property type="entry name" value="RIBOSOME MATURATION FACTOR RIMM"/>
    <property type="match status" value="1"/>
</dbReference>
<protein>
    <recommendedName>
        <fullName evidence="5">Ribosome maturation factor RimM</fullName>
    </recommendedName>
</protein>
<dbReference type="Pfam" id="PF05239">
    <property type="entry name" value="PRC"/>
    <property type="match status" value="1"/>
</dbReference>
<dbReference type="InterPro" id="IPR027275">
    <property type="entry name" value="PRC-brl_dom"/>
</dbReference>
<dbReference type="HAMAP" id="MF_00014">
    <property type="entry name" value="Ribosome_mat_RimM"/>
    <property type="match status" value="1"/>
</dbReference>
<organism evidence="8 9">
    <name type="scientific">Paenibacillus lacisoli</name>
    <dbReference type="NCBI Taxonomy" id="3064525"/>
    <lineage>
        <taxon>Bacteria</taxon>
        <taxon>Bacillati</taxon>
        <taxon>Bacillota</taxon>
        <taxon>Bacilli</taxon>
        <taxon>Bacillales</taxon>
        <taxon>Paenibacillaceae</taxon>
        <taxon>Paenibacillus</taxon>
    </lineage>
</organism>
<dbReference type="SUPFAM" id="SSF50346">
    <property type="entry name" value="PRC-barrel domain"/>
    <property type="match status" value="1"/>
</dbReference>
<dbReference type="Pfam" id="PF01782">
    <property type="entry name" value="RimM"/>
    <property type="match status" value="1"/>
</dbReference>
<accession>A0ABT9CAF3</accession>
<feature type="domain" description="PRC-barrel" evidence="7">
    <location>
        <begin position="96"/>
        <end position="169"/>
    </location>
</feature>
<keyword evidence="4 5" id="KW-0143">Chaperone</keyword>
<dbReference type="Gene3D" id="2.30.30.240">
    <property type="entry name" value="PRC-barrel domain"/>
    <property type="match status" value="1"/>
</dbReference>
<evidence type="ECO:0000256" key="2">
    <source>
        <dbReference type="ARBA" id="ARBA00022517"/>
    </source>
</evidence>
<dbReference type="SUPFAM" id="SSF50447">
    <property type="entry name" value="Translation proteins"/>
    <property type="match status" value="1"/>
</dbReference>
<dbReference type="Gene3D" id="2.40.30.60">
    <property type="entry name" value="RimM"/>
    <property type="match status" value="1"/>
</dbReference>
<feature type="domain" description="RimM N-terminal" evidence="6">
    <location>
        <begin position="7"/>
        <end position="88"/>
    </location>
</feature>
<comment type="subcellular location">
    <subcellularLocation>
        <location evidence="5">Cytoplasm</location>
    </subcellularLocation>
</comment>
<evidence type="ECO:0000259" key="7">
    <source>
        <dbReference type="Pfam" id="PF05239"/>
    </source>
</evidence>
<dbReference type="InterPro" id="IPR036976">
    <property type="entry name" value="RimM_N_sf"/>
</dbReference>
<proteinExistence type="inferred from homology"/>
<comment type="function">
    <text evidence="5">An accessory protein needed during the final step in the assembly of 30S ribosomal subunit, possibly for assembly of the head region. Essential for efficient processing of 16S rRNA. May be needed both before and after RbfA during the maturation of 16S rRNA. It has affinity for free ribosomal 30S subunits but not for 70S ribosomes.</text>
</comment>
<dbReference type="PANTHER" id="PTHR33692">
    <property type="entry name" value="RIBOSOME MATURATION FACTOR RIMM"/>
    <property type="match status" value="1"/>
</dbReference>
<sequence length="170" mass="19482">MQQLFNVGKIVNTHGIRGELKILLLTDFPEQRFAKNSKLLIETPDAKRIDVTVESSRFQKNMAVVKFKDYGNINEVEKYKGSTLKVSAEYMEELDEDEFYFHEIVGCTVLTDEGEELGTIKEILTPGANDVWVVQTPARKELLIPYIEDVVLHVDKHNKRITVKLMEGLI</sequence>
<comment type="subunit">
    <text evidence="5">Binds ribosomal protein uS19.</text>
</comment>
<evidence type="ECO:0000313" key="9">
    <source>
        <dbReference type="Proteomes" id="UP001240171"/>
    </source>
</evidence>
<evidence type="ECO:0000256" key="4">
    <source>
        <dbReference type="ARBA" id="ARBA00023186"/>
    </source>
</evidence>
<comment type="caution">
    <text evidence="8">The sequence shown here is derived from an EMBL/GenBank/DDBJ whole genome shotgun (WGS) entry which is preliminary data.</text>
</comment>
<comment type="similarity">
    <text evidence="5">Belongs to the RimM family.</text>
</comment>
<evidence type="ECO:0000313" key="8">
    <source>
        <dbReference type="EMBL" id="MDO7905860.1"/>
    </source>
</evidence>
<evidence type="ECO:0000256" key="5">
    <source>
        <dbReference type="HAMAP-Rule" id="MF_00014"/>
    </source>
</evidence>
<name>A0ABT9CAF3_9BACL</name>
<dbReference type="InterPro" id="IPR002676">
    <property type="entry name" value="RimM_N"/>
</dbReference>
<gene>
    <name evidence="5 8" type="primary">rimM</name>
    <name evidence="8" type="ORF">Q5741_05445</name>
</gene>
<dbReference type="InterPro" id="IPR009000">
    <property type="entry name" value="Transl_B-barrel_sf"/>
</dbReference>
<dbReference type="NCBIfam" id="TIGR02273">
    <property type="entry name" value="16S_RimM"/>
    <property type="match status" value="1"/>
</dbReference>
<reference evidence="8 9" key="1">
    <citation type="submission" date="2023-07" db="EMBL/GenBank/DDBJ databases">
        <title>Paenibacillus sp. JX-17 nov. isolated from soil.</title>
        <authorList>
            <person name="Wan Y."/>
            <person name="Liu B."/>
        </authorList>
    </citation>
    <scope>NUCLEOTIDE SEQUENCE [LARGE SCALE GENOMIC DNA]</scope>
    <source>
        <strain evidence="8 9">JX-17</strain>
    </source>
</reference>
<evidence type="ECO:0000256" key="1">
    <source>
        <dbReference type="ARBA" id="ARBA00022490"/>
    </source>
</evidence>
<keyword evidence="3 5" id="KW-0698">rRNA processing</keyword>
<evidence type="ECO:0000259" key="6">
    <source>
        <dbReference type="Pfam" id="PF01782"/>
    </source>
</evidence>
<dbReference type="InterPro" id="IPR011033">
    <property type="entry name" value="PRC_barrel-like_sf"/>
</dbReference>
<dbReference type="InterPro" id="IPR011961">
    <property type="entry name" value="RimM"/>
</dbReference>